<gene>
    <name evidence="1" type="ORF">B0I18_10215</name>
</gene>
<protein>
    <submittedName>
        <fullName evidence="1">Uncharacterized protein</fullName>
    </submittedName>
</protein>
<dbReference type="AlphaFoldDB" id="A0A2P8D743"/>
<evidence type="ECO:0000313" key="1">
    <source>
        <dbReference type="EMBL" id="PSK93046.1"/>
    </source>
</evidence>
<dbReference type="RefSeq" id="WP_106522081.1">
    <property type="nucleotide sequence ID" value="NZ_PYGD01000002.1"/>
</dbReference>
<keyword evidence="2" id="KW-1185">Reference proteome</keyword>
<evidence type="ECO:0000313" key="2">
    <source>
        <dbReference type="Proteomes" id="UP000240572"/>
    </source>
</evidence>
<dbReference type="Proteomes" id="UP000240572">
    <property type="component" value="Unassembled WGS sequence"/>
</dbReference>
<organism evidence="1 2">
    <name type="scientific">Taibaiella chishuiensis</name>
    <dbReference type="NCBI Taxonomy" id="1434707"/>
    <lineage>
        <taxon>Bacteria</taxon>
        <taxon>Pseudomonadati</taxon>
        <taxon>Bacteroidota</taxon>
        <taxon>Chitinophagia</taxon>
        <taxon>Chitinophagales</taxon>
        <taxon>Chitinophagaceae</taxon>
        <taxon>Taibaiella</taxon>
    </lineage>
</organism>
<sequence length="110" mass="13117">MNTDKNKQLEDAIIAQFERFLEQEEQYLDQEQYGTEEQQIELQLKWFTAYVILKAVCTEIIAPYCSDTDAVIDHFWHSYRGKGQDTECVPGIDAFFEWYCYNDEVFAFMK</sequence>
<dbReference type="EMBL" id="PYGD01000002">
    <property type="protein sequence ID" value="PSK93046.1"/>
    <property type="molecule type" value="Genomic_DNA"/>
</dbReference>
<name>A0A2P8D743_9BACT</name>
<comment type="caution">
    <text evidence="1">The sequence shown here is derived from an EMBL/GenBank/DDBJ whole genome shotgun (WGS) entry which is preliminary data.</text>
</comment>
<proteinExistence type="predicted"/>
<accession>A0A2P8D743</accession>
<reference evidence="1 2" key="1">
    <citation type="submission" date="2018-03" db="EMBL/GenBank/DDBJ databases">
        <title>Genomic Encyclopedia of Type Strains, Phase III (KMG-III): the genomes of soil and plant-associated and newly described type strains.</title>
        <authorList>
            <person name="Whitman W."/>
        </authorList>
    </citation>
    <scope>NUCLEOTIDE SEQUENCE [LARGE SCALE GENOMIC DNA]</scope>
    <source>
        <strain evidence="1 2">CGMCC 1.12700</strain>
    </source>
</reference>